<dbReference type="Pfam" id="PF13692">
    <property type="entry name" value="Glyco_trans_1_4"/>
    <property type="match status" value="1"/>
</dbReference>
<dbReference type="GO" id="GO:0016757">
    <property type="term" value="F:glycosyltransferase activity"/>
    <property type="evidence" value="ECO:0007669"/>
    <property type="project" value="TreeGrafter"/>
</dbReference>
<dbReference type="AlphaFoldDB" id="A0A7W6EAG9"/>
<dbReference type="Proteomes" id="UP000542776">
    <property type="component" value="Unassembled WGS sequence"/>
</dbReference>
<feature type="domain" description="Glycosyltransferase subfamily 4-like N-terminal" evidence="1">
    <location>
        <begin position="15"/>
        <end position="166"/>
    </location>
</feature>
<proteinExistence type="predicted"/>
<dbReference type="PANTHER" id="PTHR45947">
    <property type="entry name" value="SULFOQUINOVOSYL TRANSFERASE SQD2"/>
    <property type="match status" value="1"/>
</dbReference>
<dbReference type="InterPro" id="IPR050194">
    <property type="entry name" value="Glycosyltransferase_grp1"/>
</dbReference>
<dbReference type="Pfam" id="PF13439">
    <property type="entry name" value="Glyco_transf_4"/>
    <property type="match status" value="1"/>
</dbReference>
<comment type="caution">
    <text evidence="2">The sequence shown here is derived from an EMBL/GenBank/DDBJ whole genome shotgun (WGS) entry which is preliminary data.</text>
</comment>
<accession>A0A7W6EAG9</accession>
<dbReference type="Gene3D" id="3.40.50.2000">
    <property type="entry name" value="Glycogen Phosphorylase B"/>
    <property type="match status" value="2"/>
</dbReference>
<dbReference type="PANTHER" id="PTHR45947:SF3">
    <property type="entry name" value="SULFOQUINOVOSYL TRANSFERASE SQD2"/>
    <property type="match status" value="1"/>
</dbReference>
<dbReference type="CDD" id="cd03814">
    <property type="entry name" value="GT4-like"/>
    <property type="match status" value="1"/>
</dbReference>
<organism evidence="2 3">
    <name type="scientific">Aureimonas pseudogalii</name>
    <dbReference type="NCBI Taxonomy" id="1744844"/>
    <lineage>
        <taxon>Bacteria</taxon>
        <taxon>Pseudomonadati</taxon>
        <taxon>Pseudomonadota</taxon>
        <taxon>Alphaproteobacteria</taxon>
        <taxon>Hyphomicrobiales</taxon>
        <taxon>Aurantimonadaceae</taxon>
        <taxon>Aureimonas</taxon>
    </lineage>
</organism>
<protein>
    <submittedName>
        <fullName evidence="2">Glycosyltransferase involved in cell wall biosynthesis</fullName>
    </submittedName>
</protein>
<dbReference type="RefSeq" id="WP_183199227.1">
    <property type="nucleotide sequence ID" value="NZ_JACIEK010000002.1"/>
</dbReference>
<gene>
    <name evidence="2" type="ORF">GGR04_001522</name>
</gene>
<keyword evidence="2" id="KW-0808">Transferase</keyword>
<evidence type="ECO:0000259" key="1">
    <source>
        <dbReference type="Pfam" id="PF13439"/>
    </source>
</evidence>
<reference evidence="2 3" key="1">
    <citation type="submission" date="2020-08" db="EMBL/GenBank/DDBJ databases">
        <title>Genomic Encyclopedia of Type Strains, Phase IV (KMG-IV): sequencing the most valuable type-strain genomes for metagenomic binning, comparative biology and taxonomic classification.</title>
        <authorList>
            <person name="Goeker M."/>
        </authorList>
    </citation>
    <scope>NUCLEOTIDE SEQUENCE [LARGE SCALE GENOMIC DNA]</scope>
    <source>
        <strain evidence="2 3">DSM 102238</strain>
    </source>
</reference>
<evidence type="ECO:0000313" key="2">
    <source>
        <dbReference type="EMBL" id="MBB3997686.1"/>
    </source>
</evidence>
<evidence type="ECO:0000313" key="3">
    <source>
        <dbReference type="Proteomes" id="UP000542776"/>
    </source>
</evidence>
<sequence length="346" mass="38407">MRILIASDAWEPQMNGVVRVLGITAERLRGFGHEVEVVGPDRFARTLPAPGYPEVRLALAPARALAGIIERFRPDAIHIPVEGPIGWAARHYCRRRGLPFTTSFHTRFGDYFDKRLGFGSGLATRVQRWFHNGGAGFMVQTDTLERELGARGFRRIRRWGRAVDTDLFRPWREEPGFDAGFLALPRPIFLYLGRVSPEKSIEDFLSLDLPGSKVVVGDGPALDALRRRFPAAHFLGRRTGEEVARHFSAADVFVFPSRFETFGLVVLEALACGTPVAALPVPGPLDILGEAPVAVLSEDLRDAALRALAIDRAACRRFAEGFSWERCTREFEANLVPIPPAAWDLA</sequence>
<keyword evidence="3" id="KW-1185">Reference proteome</keyword>
<dbReference type="EMBL" id="JACIEK010000002">
    <property type="protein sequence ID" value="MBB3997686.1"/>
    <property type="molecule type" value="Genomic_DNA"/>
</dbReference>
<name>A0A7W6EAG9_9HYPH</name>
<dbReference type="SUPFAM" id="SSF53756">
    <property type="entry name" value="UDP-Glycosyltransferase/glycogen phosphorylase"/>
    <property type="match status" value="1"/>
</dbReference>
<dbReference type="InterPro" id="IPR028098">
    <property type="entry name" value="Glyco_trans_4-like_N"/>
</dbReference>